<dbReference type="AlphaFoldDB" id="A0A0W0G2Z8"/>
<name>A0A0W0G2Z8_MONRR</name>
<proteinExistence type="predicted"/>
<feature type="region of interest" description="Disordered" evidence="1">
    <location>
        <begin position="40"/>
        <end position="62"/>
    </location>
</feature>
<evidence type="ECO:0000313" key="3">
    <source>
        <dbReference type="Proteomes" id="UP000054988"/>
    </source>
</evidence>
<reference evidence="2 3" key="1">
    <citation type="submission" date="2015-12" db="EMBL/GenBank/DDBJ databases">
        <title>Draft genome sequence of Moniliophthora roreri, the causal agent of frosty pod rot of cacao.</title>
        <authorList>
            <person name="Aime M.C."/>
            <person name="Diaz-Valderrama J.R."/>
            <person name="Kijpornyongpan T."/>
            <person name="Phillips-Mora W."/>
        </authorList>
    </citation>
    <scope>NUCLEOTIDE SEQUENCE [LARGE SCALE GENOMIC DNA]</scope>
    <source>
        <strain evidence="2 3">MCA 2952</strain>
    </source>
</reference>
<comment type="caution">
    <text evidence="2">The sequence shown here is derived from an EMBL/GenBank/DDBJ whole genome shotgun (WGS) entry which is preliminary data.</text>
</comment>
<protein>
    <submittedName>
        <fullName evidence="2">Uncharacterized protein</fullName>
    </submittedName>
</protein>
<dbReference type="Proteomes" id="UP000054988">
    <property type="component" value="Unassembled WGS sequence"/>
</dbReference>
<organism evidence="2 3">
    <name type="scientific">Moniliophthora roreri</name>
    <name type="common">Frosty pod rot fungus</name>
    <name type="synonym">Monilia roreri</name>
    <dbReference type="NCBI Taxonomy" id="221103"/>
    <lineage>
        <taxon>Eukaryota</taxon>
        <taxon>Fungi</taxon>
        <taxon>Dikarya</taxon>
        <taxon>Basidiomycota</taxon>
        <taxon>Agaricomycotina</taxon>
        <taxon>Agaricomycetes</taxon>
        <taxon>Agaricomycetidae</taxon>
        <taxon>Agaricales</taxon>
        <taxon>Marasmiineae</taxon>
        <taxon>Marasmiaceae</taxon>
        <taxon>Moniliophthora</taxon>
    </lineage>
</organism>
<evidence type="ECO:0000313" key="2">
    <source>
        <dbReference type="EMBL" id="KTB42958.1"/>
    </source>
</evidence>
<sequence length="122" mass="14229">MTTVTATTASTIADLSFKPIIPRQYSLLYQVVAEIHRDSQNRTPYEYEPVPRSGAHSVPPEDDEFNENVMRNYFLASYYAKAVNRPISRYDWDADHDEIVVPSGGSKRETHTSWSYWQNRYY</sequence>
<evidence type="ECO:0000256" key="1">
    <source>
        <dbReference type="SAM" id="MobiDB-lite"/>
    </source>
</evidence>
<dbReference type="EMBL" id="LATX01001268">
    <property type="protein sequence ID" value="KTB42958.1"/>
    <property type="molecule type" value="Genomic_DNA"/>
</dbReference>
<accession>A0A0W0G2Z8</accession>
<gene>
    <name evidence="2" type="ORF">WG66_4466</name>
</gene>